<keyword evidence="4" id="KW-1185">Reference proteome</keyword>
<dbReference type="RefSeq" id="WP_109350363.1">
    <property type="nucleotide sequence ID" value="NZ_BJUE01000029.1"/>
</dbReference>
<evidence type="ECO:0000313" key="4">
    <source>
        <dbReference type="Proteomes" id="UP000294641"/>
    </source>
</evidence>
<dbReference type="AlphaFoldDB" id="A0A2U3AAZ9"/>
<name>A0A2U3AAZ9_9BACL</name>
<dbReference type="Proteomes" id="UP000294641">
    <property type="component" value="Unassembled WGS sequence"/>
</dbReference>
<sequence length="244" mass="28419">MPALTPEQVLTLDSYSIYTVEPKRSLFTLERIRKEFFQDELGDLMQGITDAPSKTAAISHFSKRYGQFIAMQFYMLTAFDEIWDGHERNLQFDATEEYGHFTVCLFANPNDWRYVEEDERSYVISTILFKQCFEIIQCLRNTTAISPKMMWENIFVHIVNVYAKLMENPQLADRAMDDLELLEDPAIWSRFAKTSLFYDYSEGRAPAALVNQPIRKSCCQSKDIPGLTECSYCPLIKMEEKNND</sequence>
<reference evidence="1 3" key="1">
    <citation type="submission" date="2018-06" db="EMBL/GenBank/DDBJ databases">
        <authorList>
            <consortium name="Pathogen Informatics"/>
            <person name="Doyle S."/>
        </authorList>
    </citation>
    <scope>NUCLEOTIDE SEQUENCE [LARGE SCALE GENOMIC DNA]</scope>
    <source>
        <strain evidence="1 3">NCTC10597</strain>
    </source>
</reference>
<evidence type="ECO:0000313" key="2">
    <source>
        <dbReference type="EMBL" id="TDR35172.1"/>
    </source>
</evidence>
<dbReference type="EMBL" id="SNZG01000032">
    <property type="protein sequence ID" value="TDR35172.1"/>
    <property type="molecule type" value="Genomic_DNA"/>
</dbReference>
<dbReference type="EMBL" id="UGNP01000001">
    <property type="protein sequence ID" value="STX09526.1"/>
    <property type="molecule type" value="Genomic_DNA"/>
</dbReference>
<dbReference type="GO" id="GO:0003824">
    <property type="term" value="F:catalytic activity"/>
    <property type="evidence" value="ECO:0007669"/>
    <property type="project" value="UniProtKB-ARBA"/>
</dbReference>
<protein>
    <submittedName>
        <fullName evidence="2">Ferric iron reductase protein FhuF</fullName>
    </submittedName>
    <submittedName>
        <fullName evidence="1">Uncharacterized Fe-S protein</fullName>
    </submittedName>
</protein>
<reference evidence="2 4" key="2">
    <citation type="submission" date="2019-03" db="EMBL/GenBank/DDBJ databases">
        <title>Genomic Encyclopedia of Type Strains, Phase IV (KMG-IV): sequencing the most valuable type-strain genomes for metagenomic binning, comparative biology and taxonomic classification.</title>
        <authorList>
            <person name="Goeker M."/>
        </authorList>
    </citation>
    <scope>NUCLEOTIDE SEQUENCE [LARGE SCALE GENOMIC DNA]</scope>
    <source>
        <strain evidence="2 4">DSM 20580</strain>
    </source>
</reference>
<evidence type="ECO:0000313" key="1">
    <source>
        <dbReference type="EMBL" id="STX09526.1"/>
    </source>
</evidence>
<organism evidence="1 3">
    <name type="scientific">Kurthia zopfii</name>
    <dbReference type="NCBI Taxonomy" id="1650"/>
    <lineage>
        <taxon>Bacteria</taxon>
        <taxon>Bacillati</taxon>
        <taxon>Bacillota</taxon>
        <taxon>Bacilli</taxon>
        <taxon>Bacillales</taxon>
        <taxon>Caryophanaceae</taxon>
        <taxon>Kurthia</taxon>
    </lineage>
</organism>
<comment type="caution">
    <text evidence="1">The sequence shown here is derived from an EMBL/GenBank/DDBJ whole genome shotgun (WGS) entry which is preliminary data.</text>
</comment>
<gene>
    <name evidence="2" type="ORF">DFR61_13222</name>
    <name evidence="1" type="ORF">NCTC10597_01202</name>
</gene>
<evidence type="ECO:0000313" key="3">
    <source>
        <dbReference type="Proteomes" id="UP000254330"/>
    </source>
</evidence>
<accession>A0A2U3AAZ9</accession>
<dbReference type="Proteomes" id="UP000254330">
    <property type="component" value="Unassembled WGS sequence"/>
</dbReference>
<proteinExistence type="predicted"/>
<dbReference type="OrthoDB" id="2962087at2"/>